<sequence>MTNLFTKRGEEAQESANKQKIDLKKAYIRLKEDESVRVRLLGAFDYVEYLAVGDFNLGIYTQPSLRPLGERDAFDEVQDIIRPLPDDHELADFKRLYAKQRYIFAFADIDSGELRFFDASKGQAKKIIKQIEEYKEDLHEIAFNFKRTGQKTETSYDLNPILRLKGDDQAKFDKFEGESVADEVFNSVLVPRTYEQQLESLEKAGFPVKEYFNSMNDDVTDIDETKIESDEDPMNDIA</sequence>
<evidence type="ECO:0000313" key="1">
    <source>
        <dbReference type="EMBL" id="PEM65276.1"/>
    </source>
</evidence>
<dbReference type="Proteomes" id="UP000219775">
    <property type="component" value="Unassembled WGS sequence"/>
</dbReference>
<dbReference type="RefSeq" id="WP_098129043.1">
    <property type="nucleotide sequence ID" value="NZ_NUDP01000117.1"/>
</dbReference>
<comment type="caution">
    <text evidence="1">The sequence shown here is derived from an EMBL/GenBank/DDBJ whole genome shotgun (WGS) entry which is preliminary data.</text>
</comment>
<name>A0A2A8BYD3_9BACI</name>
<reference evidence="1 2" key="1">
    <citation type="submission" date="2017-09" db="EMBL/GenBank/DDBJ databases">
        <title>Large-scale bioinformatics analysis of Bacillus genomes uncovers conserved roles of natural products in bacterial physiology.</title>
        <authorList>
            <consortium name="Agbiome Team Llc"/>
            <person name="Bleich R.M."/>
            <person name="Grubbs K.J."/>
            <person name="Santa Maria K.C."/>
            <person name="Allen S.E."/>
            <person name="Farag S."/>
            <person name="Shank E.A."/>
            <person name="Bowers A."/>
        </authorList>
    </citation>
    <scope>NUCLEOTIDE SEQUENCE [LARGE SCALE GENOMIC DNA]</scope>
    <source>
        <strain evidence="1 2">AFS009893</strain>
    </source>
</reference>
<evidence type="ECO:0000313" key="2">
    <source>
        <dbReference type="Proteomes" id="UP000219775"/>
    </source>
</evidence>
<proteinExistence type="predicted"/>
<protein>
    <submittedName>
        <fullName evidence="1">Uncharacterized protein</fullName>
    </submittedName>
</protein>
<dbReference type="AlphaFoldDB" id="A0A2A8BYD3"/>
<organism evidence="1 2">
    <name type="scientific">Bacillus pseudomycoides</name>
    <dbReference type="NCBI Taxonomy" id="64104"/>
    <lineage>
        <taxon>Bacteria</taxon>
        <taxon>Bacillati</taxon>
        <taxon>Bacillota</taxon>
        <taxon>Bacilli</taxon>
        <taxon>Bacillales</taxon>
        <taxon>Bacillaceae</taxon>
        <taxon>Bacillus</taxon>
        <taxon>Bacillus cereus group</taxon>
    </lineage>
</organism>
<gene>
    <name evidence="1" type="ORF">CN613_25360</name>
</gene>
<accession>A0A2A8BYD3</accession>
<dbReference type="EMBL" id="NUDP01000117">
    <property type="protein sequence ID" value="PEM65276.1"/>
    <property type="molecule type" value="Genomic_DNA"/>
</dbReference>